<name>A0A923KZ32_9BURK</name>
<accession>A0A923KZ32</accession>
<dbReference type="RefSeq" id="WP_186879958.1">
    <property type="nucleotide sequence ID" value="NZ_JACOGG010000002.1"/>
</dbReference>
<gene>
    <name evidence="1" type="ORF">H8K47_03095</name>
</gene>
<organism evidence="1 2">
    <name type="scientific">Undibacterium rugosum</name>
    <dbReference type="NCBI Taxonomy" id="2762291"/>
    <lineage>
        <taxon>Bacteria</taxon>
        <taxon>Pseudomonadati</taxon>
        <taxon>Pseudomonadota</taxon>
        <taxon>Betaproteobacteria</taxon>
        <taxon>Burkholderiales</taxon>
        <taxon>Oxalobacteraceae</taxon>
        <taxon>Undibacterium</taxon>
    </lineage>
</organism>
<proteinExistence type="predicted"/>
<sequence length="51" mass="5479">MNRVFLKKGKKMLELDIAEIIEVSGGVTGNDGGCIPIKTPNPKKIIPDGIE</sequence>
<dbReference type="EMBL" id="JACOGG010000002">
    <property type="protein sequence ID" value="MBC3934341.1"/>
    <property type="molecule type" value="Genomic_DNA"/>
</dbReference>
<evidence type="ECO:0000313" key="1">
    <source>
        <dbReference type="EMBL" id="MBC3934341.1"/>
    </source>
</evidence>
<keyword evidence="2" id="KW-1185">Reference proteome</keyword>
<protein>
    <submittedName>
        <fullName evidence="1">Uncharacterized protein</fullName>
    </submittedName>
</protein>
<dbReference type="Proteomes" id="UP000612361">
    <property type="component" value="Unassembled WGS sequence"/>
</dbReference>
<comment type="caution">
    <text evidence="1">The sequence shown here is derived from an EMBL/GenBank/DDBJ whole genome shotgun (WGS) entry which is preliminary data.</text>
</comment>
<dbReference type="AlphaFoldDB" id="A0A923KZ32"/>
<evidence type="ECO:0000313" key="2">
    <source>
        <dbReference type="Proteomes" id="UP000612361"/>
    </source>
</evidence>
<reference evidence="1" key="1">
    <citation type="submission" date="2020-08" db="EMBL/GenBank/DDBJ databases">
        <title>Novel species isolated from subtropical streams in China.</title>
        <authorList>
            <person name="Lu H."/>
        </authorList>
    </citation>
    <scope>NUCLEOTIDE SEQUENCE</scope>
    <source>
        <strain evidence="1">CY7W</strain>
    </source>
</reference>